<feature type="domain" description="Legume lectin" evidence="5">
    <location>
        <begin position="34"/>
        <end position="280"/>
    </location>
</feature>
<dbReference type="Pfam" id="PF00139">
    <property type="entry name" value="Lectin_legB"/>
    <property type="match status" value="1"/>
</dbReference>
<evidence type="ECO:0000313" key="6">
    <source>
        <dbReference type="EMBL" id="KAK7282625.1"/>
    </source>
</evidence>
<dbReference type="AlphaFoldDB" id="A0AAN9IM85"/>
<organism evidence="6 7">
    <name type="scientific">Crotalaria pallida</name>
    <name type="common">Smooth rattlebox</name>
    <name type="synonym">Crotalaria striata</name>
    <dbReference type="NCBI Taxonomy" id="3830"/>
    <lineage>
        <taxon>Eukaryota</taxon>
        <taxon>Viridiplantae</taxon>
        <taxon>Streptophyta</taxon>
        <taxon>Embryophyta</taxon>
        <taxon>Tracheophyta</taxon>
        <taxon>Spermatophyta</taxon>
        <taxon>Magnoliopsida</taxon>
        <taxon>eudicotyledons</taxon>
        <taxon>Gunneridae</taxon>
        <taxon>Pentapetalae</taxon>
        <taxon>rosids</taxon>
        <taxon>fabids</taxon>
        <taxon>Fabales</taxon>
        <taxon>Fabaceae</taxon>
        <taxon>Papilionoideae</taxon>
        <taxon>50 kb inversion clade</taxon>
        <taxon>genistoids sensu lato</taxon>
        <taxon>core genistoids</taxon>
        <taxon>Crotalarieae</taxon>
        <taxon>Crotalaria</taxon>
    </lineage>
</organism>
<evidence type="ECO:0000256" key="3">
    <source>
        <dbReference type="ARBA" id="ARBA00023211"/>
    </source>
</evidence>
<evidence type="ECO:0000259" key="5">
    <source>
        <dbReference type="Pfam" id="PF00139"/>
    </source>
</evidence>
<dbReference type="EMBL" id="JAYWIO010000002">
    <property type="protein sequence ID" value="KAK7282625.1"/>
    <property type="molecule type" value="Genomic_DNA"/>
</dbReference>
<dbReference type="InterPro" id="IPR001220">
    <property type="entry name" value="Legume_lectin_dom"/>
</dbReference>
<gene>
    <name evidence="6" type="ORF">RIF29_11552</name>
</gene>
<dbReference type="SUPFAM" id="SSF49899">
    <property type="entry name" value="Concanavalin A-like lectins/glucanases"/>
    <property type="match status" value="1"/>
</dbReference>
<dbReference type="InterPro" id="IPR050258">
    <property type="entry name" value="Leguminous_Lectin"/>
</dbReference>
<dbReference type="PIRSF" id="PIRSF002690">
    <property type="entry name" value="L-type_lectin_plant"/>
    <property type="match status" value="1"/>
</dbReference>
<dbReference type="CDD" id="cd06899">
    <property type="entry name" value="lectin_legume_LecRK_Arcelin_ConA"/>
    <property type="match status" value="1"/>
</dbReference>
<keyword evidence="7" id="KW-1185">Reference proteome</keyword>
<dbReference type="PANTHER" id="PTHR32401:SF47">
    <property type="entry name" value="LEGUME LECTIN DOMAIN-CONTAINING PROTEIN"/>
    <property type="match status" value="1"/>
</dbReference>
<evidence type="ECO:0000256" key="4">
    <source>
        <dbReference type="SAM" id="SignalP"/>
    </source>
</evidence>
<evidence type="ECO:0000313" key="7">
    <source>
        <dbReference type="Proteomes" id="UP001372338"/>
    </source>
</evidence>
<dbReference type="Gene3D" id="2.60.120.200">
    <property type="match status" value="1"/>
</dbReference>
<name>A0AAN9IM85_CROPI</name>
<accession>A0AAN9IM85</accession>
<feature type="chain" id="PRO_5042945487" description="Legume lectin domain-containing protein" evidence="4">
    <location>
        <begin position="32"/>
        <end position="285"/>
    </location>
</feature>
<keyword evidence="3" id="KW-0464">Manganese</keyword>
<dbReference type="PANTHER" id="PTHR32401">
    <property type="entry name" value="CONCANAVALIN A-LIKE LECTIN FAMILY PROTEIN"/>
    <property type="match status" value="1"/>
</dbReference>
<keyword evidence="2" id="KW-0430">Lectin</keyword>
<comment type="similarity">
    <text evidence="1">Belongs to the leguminous lectin family.</text>
</comment>
<evidence type="ECO:0000256" key="2">
    <source>
        <dbReference type="ARBA" id="ARBA00022734"/>
    </source>
</evidence>
<dbReference type="GO" id="GO:0030246">
    <property type="term" value="F:carbohydrate binding"/>
    <property type="evidence" value="ECO:0007669"/>
    <property type="project" value="UniProtKB-KW"/>
</dbReference>
<reference evidence="6 7" key="1">
    <citation type="submission" date="2024-01" db="EMBL/GenBank/DDBJ databases">
        <title>The genomes of 5 underutilized Papilionoideae crops provide insights into root nodulation and disease resistanc.</title>
        <authorList>
            <person name="Yuan L."/>
        </authorList>
    </citation>
    <scope>NUCLEOTIDE SEQUENCE [LARGE SCALE GENOMIC DNA]</scope>
    <source>
        <strain evidence="6">ZHUSHIDOU_FW_LH</strain>
        <tissue evidence="6">Leaf</tissue>
    </source>
</reference>
<evidence type="ECO:0000256" key="1">
    <source>
        <dbReference type="ARBA" id="ARBA00007606"/>
    </source>
</evidence>
<dbReference type="InterPro" id="IPR016363">
    <property type="entry name" value="L-lectin"/>
</dbReference>
<proteinExistence type="inferred from homology"/>
<sequence>MTLISKKNFSLLPLLVFFTTIILMQLGRVNSSDSTSFSYDGFDLNQERNLVFQGDAHLASWPKQFTEFETKALQLTKLNTTDSDGYPQQNTVGRVLYSAPIRLYVKGEGRVSNFESNINAQLISKSSSSKPADGLAFFISPIHSNIPKHSKGGYLGLFNESTAFNSSTSQIVAIEFDTYSNTWDPNYPHIGINVNSINSSAHVRWDMEVVGDFNVHITYDALSRNLSVASFYYGGNDYAVSYVADLPSVLPEWVRVGLTASSGKDGVQVHTIESWDFKSSLVSIK</sequence>
<dbReference type="InterPro" id="IPR000985">
    <property type="entry name" value="Lectin_LegA_CS"/>
</dbReference>
<protein>
    <recommendedName>
        <fullName evidence="5">Legume lectin domain-containing protein</fullName>
    </recommendedName>
</protein>
<comment type="caution">
    <text evidence="6">The sequence shown here is derived from an EMBL/GenBank/DDBJ whole genome shotgun (WGS) entry which is preliminary data.</text>
</comment>
<dbReference type="Proteomes" id="UP001372338">
    <property type="component" value="Unassembled WGS sequence"/>
</dbReference>
<keyword evidence="4" id="KW-0732">Signal</keyword>
<feature type="signal peptide" evidence="4">
    <location>
        <begin position="1"/>
        <end position="31"/>
    </location>
</feature>
<dbReference type="PROSITE" id="PS00308">
    <property type="entry name" value="LECTIN_LEGUME_ALPHA"/>
    <property type="match status" value="1"/>
</dbReference>
<dbReference type="InterPro" id="IPR013320">
    <property type="entry name" value="ConA-like_dom_sf"/>
</dbReference>